<dbReference type="InterPro" id="IPR003029">
    <property type="entry name" value="S1_domain"/>
</dbReference>
<dbReference type="GO" id="GO:0003735">
    <property type="term" value="F:structural constituent of ribosome"/>
    <property type="evidence" value="ECO:0007669"/>
    <property type="project" value="TreeGrafter"/>
</dbReference>
<dbReference type="GO" id="GO:0003729">
    <property type="term" value="F:mRNA binding"/>
    <property type="evidence" value="ECO:0007669"/>
    <property type="project" value="UniProtKB-ARBA"/>
</dbReference>
<reference evidence="3 4" key="1">
    <citation type="submission" date="2019-08" db="EMBL/GenBank/DDBJ databases">
        <title>Genome sequence of Gelidibacter salicanalis IC162T.</title>
        <authorList>
            <person name="Bowman J.P."/>
        </authorList>
    </citation>
    <scope>NUCLEOTIDE SEQUENCE [LARGE SCALE GENOMIC DNA]</scope>
    <source>
        <strain evidence="3 4">IC162</strain>
    </source>
</reference>
<dbReference type="InterPro" id="IPR037027">
    <property type="entry name" value="YqgF/RNaseH-like_dom_sf"/>
</dbReference>
<dbReference type="SMART" id="SM00732">
    <property type="entry name" value="YqgFc"/>
    <property type="match status" value="1"/>
</dbReference>
<dbReference type="AlphaFoldDB" id="A0A5C7AJ06"/>
<dbReference type="InterPro" id="IPR012340">
    <property type="entry name" value="NA-bd_OB-fold"/>
</dbReference>
<sequence>MQLISYIIAQTKLPESSVKNTVELLNEDATVPFISRYRKERTGNLDEVQIGDIVKFKEQFEALEKRKTAILKAIEEQDALTPELRQKIESIQELTALEDLYLPFKKSRKTKAETARQHGLEPLAKILMSQNPLDIESLAHKYVKGDIASAENALEGARHIIAEWINERTDVRNNIRQQLERFAMISTKVVKAKANDDNAQKFRDYFDWEEGLSRIPSHRLLAILRAESEGFIKFKINIDDDKALSKIEDRIVRSNKACADQIRIAIQDAYKRLLLPSLSNEALQNAKLKADEAAISVFAKNLKQLLLGSPLGEQRILAIDPGFRSGCKVVCLDAQGGLLYNETIYPHPPKNDTLGAMKKISSLSEAYNIEAIAIGNGTASRETEAFIRKIRFKNNIQVFVVSEAGASIYSASKIARDEFPNYDVTVRGSVSIGRRLQDPLAELVKIDAKSIGVGQYQHDVDQTKLKKELDVVVESCVNAVGVNLNTASTSLLSYVSGIGPKLAENIVNYREEHGAFTSRNAIKKVPRLGGKAFEQGAGFLRVKSAKNPLDDSAVHPESYPIVEQMAKDLGKKVDNLIGNTAELKKLDLKKYITDTVGLPTLQDIIKELEKPGLDIREQAKVFTFNQNIKTINDVEEGQLLPGIVNNVTNFGAFVDIGIKESGLIHVSNLSDSFVSDVNTHVSLHQQIIVKVLEVDVPRKRIQLKLHKP</sequence>
<dbReference type="GO" id="GO:0006412">
    <property type="term" value="P:translation"/>
    <property type="evidence" value="ECO:0007669"/>
    <property type="project" value="TreeGrafter"/>
</dbReference>
<dbReference type="FunFam" id="3.30.420.140:FF:000001">
    <property type="entry name" value="RNA-binding transcriptional accessory protein"/>
    <property type="match status" value="1"/>
</dbReference>
<dbReference type="CDD" id="cd05685">
    <property type="entry name" value="S1_Tex"/>
    <property type="match status" value="1"/>
</dbReference>
<comment type="caution">
    <text evidence="3">The sequence shown here is derived from an EMBL/GenBank/DDBJ whole genome shotgun (WGS) entry which is preliminary data.</text>
</comment>
<feature type="coiled-coil region" evidence="1">
    <location>
        <begin position="147"/>
        <end position="181"/>
    </location>
</feature>
<feature type="domain" description="S1 motif" evidence="2">
    <location>
        <begin position="637"/>
        <end position="706"/>
    </location>
</feature>
<dbReference type="InterPro" id="IPR044146">
    <property type="entry name" value="S1_Tex"/>
</dbReference>
<dbReference type="InterPro" id="IPR050437">
    <property type="entry name" value="Ribos_protein_bS1-like"/>
</dbReference>
<dbReference type="FunFam" id="1.10.10.650:FF:000001">
    <property type="entry name" value="S1 RNA-binding domain 1"/>
    <property type="match status" value="1"/>
</dbReference>
<name>A0A5C7AJ06_9FLAO</name>
<dbReference type="SUPFAM" id="SSF47781">
    <property type="entry name" value="RuvA domain 2-like"/>
    <property type="match status" value="2"/>
</dbReference>
<dbReference type="PANTHER" id="PTHR10724:SF10">
    <property type="entry name" value="S1 RNA-BINDING DOMAIN-CONTAINING PROTEIN 1"/>
    <property type="match status" value="1"/>
</dbReference>
<dbReference type="GO" id="GO:0005737">
    <property type="term" value="C:cytoplasm"/>
    <property type="evidence" value="ECO:0007669"/>
    <property type="project" value="UniProtKB-ARBA"/>
</dbReference>
<dbReference type="Pfam" id="PF09371">
    <property type="entry name" value="Tex_N"/>
    <property type="match status" value="1"/>
</dbReference>
<dbReference type="FunFam" id="1.10.150.310:FF:000001">
    <property type="entry name" value="RNA-binding transcriptional accessory protein"/>
    <property type="match status" value="1"/>
</dbReference>
<evidence type="ECO:0000313" key="4">
    <source>
        <dbReference type="Proteomes" id="UP000321734"/>
    </source>
</evidence>
<dbReference type="InterPro" id="IPR012337">
    <property type="entry name" value="RNaseH-like_sf"/>
</dbReference>
<evidence type="ECO:0000259" key="2">
    <source>
        <dbReference type="PROSITE" id="PS50126"/>
    </source>
</evidence>
<dbReference type="PROSITE" id="PS50126">
    <property type="entry name" value="S1"/>
    <property type="match status" value="1"/>
</dbReference>
<evidence type="ECO:0000313" key="3">
    <source>
        <dbReference type="EMBL" id="TXE08700.1"/>
    </source>
</evidence>
<dbReference type="InterPro" id="IPR032639">
    <property type="entry name" value="Tex_YqgF"/>
</dbReference>
<proteinExistence type="predicted"/>
<dbReference type="InterPro" id="IPR055179">
    <property type="entry name" value="Tex-like_central_region"/>
</dbReference>
<dbReference type="Gene3D" id="1.10.150.310">
    <property type="entry name" value="Tex RuvX-like domain-like"/>
    <property type="match status" value="1"/>
</dbReference>
<dbReference type="SUPFAM" id="SSF158832">
    <property type="entry name" value="Tex N-terminal region-like"/>
    <property type="match status" value="1"/>
</dbReference>
<dbReference type="InterPro" id="IPR010994">
    <property type="entry name" value="RuvA_2-like"/>
</dbReference>
<dbReference type="Gene3D" id="1.10.3500.10">
    <property type="entry name" value="Tex N-terminal region-like"/>
    <property type="match status" value="1"/>
</dbReference>
<dbReference type="RefSeq" id="WP_146892887.1">
    <property type="nucleotide sequence ID" value="NZ_VORX01000003.1"/>
</dbReference>
<dbReference type="Gene3D" id="1.10.10.650">
    <property type="entry name" value="RuvA domain 2-like"/>
    <property type="match status" value="1"/>
</dbReference>
<organism evidence="3 4">
    <name type="scientific">Gelidibacter salicanalis</name>
    <dbReference type="NCBI Taxonomy" id="291193"/>
    <lineage>
        <taxon>Bacteria</taxon>
        <taxon>Pseudomonadati</taxon>
        <taxon>Bacteroidota</taxon>
        <taxon>Flavobacteriia</taxon>
        <taxon>Flavobacteriales</taxon>
        <taxon>Flavobacteriaceae</taxon>
        <taxon>Gelidibacter</taxon>
    </lineage>
</organism>
<dbReference type="Pfam" id="PF12836">
    <property type="entry name" value="HHH_3"/>
    <property type="match status" value="1"/>
</dbReference>
<dbReference type="Proteomes" id="UP000321734">
    <property type="component" value="Unassembled WGS sequence"/>
</dbReference>
<dbReference type="Pfam" id="PF17674">
    <property type="entry name" value="HHH_9"/>
    <property type="match status" value="1"/>
</dbReference>
<accession>A0A5C7AJ06</accession>
<dbReference type="InterPro" id="IPR023319">
    <property type="entry name" value="Tex-like_HTH_dom_sf"/>
</dbReference>
<dbReference type="Pfam" id="PF00575">
    <property type="entry name" value="S1"/>
    <property type="match status" value="1"/>
</dbReference>
<dbReference type="InterPro" id="IPR006641">
    <property type="entry name" value="YqgF/RNaseH-like_dom"/>
</dbReference>
<gene>
    <name evidence="3" type="ORF">ES711_08830</name>
</gene>
<dbReference type="Gene3D" id="3.30.420.140">
    <property type="entry name" value="YqgF/RNase H-like domain"/>
    <property type="match status" value="1"/>
</dbReference>
<dbReference type="InterPro" id="IPR023323">
    <property type="entry name" value="Tex-like_dom_sf"/>
</dbReference>
<dbReference type="SUPFAM" id="SSF50249">
    <property type="entry name" value="Nucleic acid-binding proteins"/>
    <property type="match status" value="1"/>
</dbReference>
<dbReference type="SMART" id="SM00316">
    <property type="entry name" value="S1"/>
    <property type="match status" value="1"/>
</dbReference>
<dbReference type="SUPFAM" id="SSF53098">
    <property type="entry name" value="Ribonuclease H-like"/>
    <property type="match status" value="1"/>
</dbReference>
<protein>
    <submittedName>
        <fullName evidence="3">RNA-binding transcriptional accessory protein</fullName>
    </submittedName>
</protein>
<dbReference type="FunFam" id="2.40.50.140:FF:000051">
    <property type="entry name" value="RNA-binding transcriptional accessory protein"/>
    <property type="match status" value="1"/>
</dbReference>
<dbReference type="InterPro" id="IPR041692">
    <property type="entry name" value="HHH_9"/>
</dbReference>
<keyword evidence="1" id="KW-0175">Coiled coil</keyword>
<evidence type="ECO:0000256" key="1">
    <source>
        <dbReference type="SAM" id="Coils"/>
    </source>
</evidence>
<dbReference type="OrthoDB" id="9804714at2"/>
<dbReference type="Pfam" id="PF22706">
    <property type="entry name" value="Tex_central_region"/>
    <property type="match status" value="1"/>
</dbReference>
<dbReference type="PANTHER" id="PTHR10724">
    <property type="entry name" value="30S RIBOSOMAL PROTEIN S1"/>
    <property type="match status" value="1"/>
</dbReference>
<dbReference type="Gene3D" id="2.40.50.140">
    <property type="entry name" value="Nucleic acid-binding proteins"/>
    <property type="match status" value="1"/>
</dbReference>
<keyword evidence="4" id="KW-1185">Reference proteome</keyword>
<dbReference type="EMBL" id="VORX01000003">
    <property type="protein sequence ID" value="TXE08700.1"/>
    <property type="molecule type" value="Genomic_DNA"/>
</dbReference>
<dbReference type="Pfam" id="PF16921">
    <property type="entry name" value="Tex_YqgF"/>
    <property type="match status" value="1"/>
</dbReference>
<dbReference type="InterPro" id="IPR018974">
    <property type="entry name" value="Tex-like_N"/>
</dbReference>
<dbReference type="GO" id="GO:0006139">
    <property type="term" value="P:nucleobase-containing compound metabolic process"/>
    <property type="evidence" value="ECO:0007669"/>
    <property type="project" value="InterPro"/>
</dbReference>